<feature type="compositionally biased region" description="Polar residues" evidence="8">
    <location>
        <begin position="195"/>
        <end position="206"/>
    </location>
</feature>
<feature type="region of interest" description="Disordered" evidence="8">
    <location>
        <begin position="294"/>
        <end position="347"/>
    </location>
</feature>
<feature type="compositionally biased region" description="Polar residues" evidence="8">
    <location>
        <begin position="477"/>
        <end position="501"/>
    </location>
</feature>
<feature type="region of interest" description="Disordered" evidence="8">
    <location>
        <begin position="180"/>
        <end position="206"/>
    </location>
</feature>
<evidence type="ECO:0000256" key="6">
    <source>
        <dbReference type="ARBA" id="ARBA00023163"/>
    </source>
</evidence>
<dbReference type="PANTHER" id="PTHR19290">
    <property type="entry name" value="BASIC HELIX-LOOP-HELIX PROTEIN NEUROGENIN-RELATED"/>
    <property type="match status" value="1"/>
</dbReference>
<proteinExistence type="predicted"/>
<dbReference type="GO" id="GO:0045944">
    <property type="term" value="P:positive regulation of transcription by RNA polymerase II"/>
    <property type="evidence" value="ECO:0007669"/>
    <property type="project" value="TreeGrafter"/>
</dbReference>
<evidence type="ECO:0000256" key="3">
    <source>
        <dbReference type="ARBA" id="ARBA00022902"/>
    </source>
</evidence>
<dbReference type="SUPFAM" id="SSF47459">
    <property type="entry name" value="HLH, helix-loop-helix DNA-binding domain"/>
    <property type="match status" value="1"/>
</dbReference>
<dbReference type="Pfam" id="PF00010">
    <property type="entry name" value="HLH"/>
    <property type="match status" value="1"/>
</dbReference>
<keyword evidence="5 10" id="KW-0238">DNA-binding</keyword>
<gene>
    <name evidence="10" type="ORF">X801_02836</name>
</gene>
<dbReference type="Gene3D" id="4.10.280.10">
    <property type="entry name" value="Helix-loop-helix DNA-binding domain"/>
    <property type="match status" value="1"/>
</dbReference>
<feature type="region of interest" description="Disordered" evidence="8">
    <location>
        <begin position="471"/>
        <end position="501"/>
    </location>
</feature>
<dbReference type="SMART" id="SM00353">
    <property type="entry name" value="HLH"/>
    <property type="match status" value="1"/>
</dbReference>
<dbReference type="Proteomes" id="UP000243686">
    <property type="component" value="Unassembled WGS sequence"/>
</dbReference>
<dbReference type="GO" id="GO:0046983">
    <property type="term" value="F:protein dimerization activity"/>
    <property type="evidence" value="ECO:0007669"/>
    <property type="project" value="InterPro"/>
</dbReference>
<evidence type="ECO:0000256" key="8">
    <source>
        <dbReference type="SAM" id="MobiDB-lite"/>
    </source>
</evidence>
<evidence type="ECO:0000256" key="4">
    <source>
        <dbReference type="ARBA" id="ARBA00023015"/>
    </source>
</evidence>
<sequence>EVCQSQLPTRLCGPLVLFSTVESSAAHFCLNVTYHPKKQQVDTAGFLIPENSPSVDGRMDHSVHQFILNQTLVLFDSQIVPVNDPPVFCVENSRTDPEMGICIQLSNLRYFYDIGSDHKTVFTGCAQVSALLKRQFVITRSPPFCFRAHRGAAGDVDQAAALAQRKPDSKNEGGIVGKYGTNLSPDSPGVEPENSVLSTHTSTTPSLELPQKVHDKKIAGSLDAHDALPMWDKTAEVDVPSRSCILYAELFLTHVDIERRGKMPTKSGLTTVTTRPLSPNRFPPMYPEEQQMDISTSLVSGATSTDTKGTKKRKKKVTDPETDINEVKQPKKRGPKKKPLTKEREVRLKTRRVRANARERSRMHGLNHALELLRRHVPTFSATQRLSKIETLRLAKNYIHALSELLQRSEPPSPLELAFTLTEGLSQNTSNLIATKLQISPRALIQFQRKSTLTNESVSQQHTVAKVEYAAGETETRPTSQLPQSPLQENGPTINGCSLSPRSAYHTKQYENATVPNATMYNNVEQLSSTNSHFPLLSPVIQPSFETNSYGEVPYQPIDSRLFSYEFAQQFAAPSTHFLYNPAHMTDLRFLSGSEIIVNESHFKANYKRRLAHRKTFGAIGYSLSRFTR</sequence>
<feature type="non-terminal residue" evidence="10">
    <location>
        <position position="1"/>
    </location>
</feature>
<dbReference type="Pfam" id="PF12533">
    <property type="entry name" value="Neuro_bHLH"/>
    <property type="match status" value="1"/>
</dbReference>
<keyword evidence="7" id="KW-0539">Nucleus</keyword>
<dbReference type="InterPro" id="IPR050359">
    <property type="entry name" value="bHLH_transcription_factors"/>
</dbReference>
<dbReference type="InterPro" id="IPR036638">
    <property type="entry name" value="HLH_DNA-bd_sf"/>
</dbReference>
<protein>
    <submittedName>
        <fullName evidence="10">Helix-loop-helix DNA-binding domain protein</fullName>
    </submittedName>
</protein>
<accession>A0A1S8X3J1</accession>
<keyword evidence="2" id="KW-0221">Differentiation</keyword>
<evidence type="ECO:0000313" key="11">
    <source>
        <dbReference type="Proteomes" id="UP000243686"/>
    </source>
</evidence>
<dbReference type="GO" id="GO:0070888">
    <property type="term" value="F:E-box binding"/>
    <property type="evidence" value="ECO:0007669"/>
    <property type="project" value="TreeGrafter"/>
</dbReference>
<feature type="domain" description="BHLH" evidence="9">
    <location>
        <begin position="350"/>
        <end position="402"/>
    </location>
</feature>
<feature type="non-terminal residue" evidence="10">
    <location>
        <position position="629"/>
    </location>
</feature>
<keyword evidence="6" id="KW-0804">Transcription</keyword>
<evidence type="ECO:0000313" key="10">
    <source>
        <dbReference type="EMBL" id="OON21268.1"/>
    </source>
</evidence>
<keyword evidence="1" id="KW-0217">Developmental protein</keyword>
<dbReference type="InterPro" id="IPR011598">
    <property type="entry name" value="bHLH_dom"/>
</dbReference>
<name>A0A1S8X3J1_OPIVI</name>
<dbReference type="PANTHER" id="PTHR19290:SF134">
    <property type="entry name" value="NEUROGENIC DIFFERENTIATION FACTOR 1"/>
    <property type="match status" value="1"/>
</dbReference>
<dbReference type="CDD" id="cd11427">
    <property type="entry name" value="bHLH_TS_NeuroD"/>
    <property type="match status" value="1"/>
</dbReference>
<organism evidence="10 11">
    <name type="scientific">Opisthorchis viverrini</name>
    <name type="common">Southeast Asian liver fluke</name>
    <dbReference type="NCBI Taxonomy" id="6198"/>
    <lineage>
        <taxon>Eukaryota</taxon>
        <taxon>Metazoa</taxon>
        <taxon>Spiralia</taxon>
        <taxon>Lophotrochozoa</taxon>
        <taxon>Platyhelminthes</taxon>
        <taxon>Trematoda</taxon>
        <taxon>Digenea</taxon>
        <taxon>Opisthorchiida</taxon>
        <taxon>Opisthorchiata</taxon>
        <taxon>Opisthorchiidae</taxon>
        <taxon>Opisthorchis</taxon>
    </lineage>
</organism>
<dbReference type="GO" id="GO:0061564">
    <property type="term" value="P:axon development"/>
    <property type="evidence" value="ECO:0007669"/>
    <property type="project" value="TreeGrafter"/>
</dbReference>
<dbReference type="GO" id="GO:0007423">
    <property type="term" value="P:sensory organ development"/>
    <property type="evidence" value="ECO:0007669"/>
    <property type="project" value="TreeGrafter"/>
</dbReference>
<dbReference type="AlphaFoldDB" id="A0A1S8X3J1"/>
<dbReference type="GO" id="GO:0005634">
    <property type="term" value="C:nucleus"/>
    <property type="evidence" value="ECO:0007669"/>
    <property type="project" value="TreeGrafter"/>
</dbReference>
<keyword evidence="11" id="KW-1185">Reference proteome</keyword>
<feature type="compositionally biased region" description="Basic residues" evidence="8">
    <location>
        <begin position="330"/>
        <end position="339"/>
    </location>
</feature>
<evidence type="ECO:0000259" key="9">
    <source>
        <dbReference type="PROSITE" id="PS50888"/>
    </source>
</evidence>
<keyword evidence="3" id="KW-0524">Neurogenesis</keyword>
<evidence type="ECO:0000256" key="7">
    <source>
        <dbReference type="ARBA" id="ARBA00023242"/>
    </source>
</evidence>
<dbReference type="InterPro" id="IPR022575">
    <property type="entry name" value="NeuroD_DUF"/>
</dbReference>
<dbReference type="GO" id="GO:0000981">
    <property type="term" value="F:DNA-binding transcription factor activity, RNA polymerase II-specific"/>
    <property type="evidence" value="ECO:0007669"/>
    <property type="project" value="TreeGrafter"/>
</dbReference>
<dbReference type="EMBL" id="KV892201">
    <property type="protein sequence ID" value="OON21268.1"/>
    <property type="molecule type" value="Genomic_DNA"/>
</dbReference>
<dbReference type="PROSITE" id="PS50888">
    <property type="entry name" value="BHLH"/>
    <property type="match status" value="1"/>
</dbReference>
<evidence type="ECO:0000256" key="2">
    <source>
        <dbReference type="ARBA" id="ARBA00022782"/>
    </source>
</evidence>
<evidence type="ECO:0000256" key="1">
    <source>
        <dbReference type="ARBA" id="ARBA00022473"/>
    </source>
</evidence>
<reference evidence="10 11" key="1">
    <citation type="submission" date="2015-03" db="EMBL/GenBank/DDBJ databases">
        <title>Draft genome of the nematode, Opisthorchis viverrini.</title>
        <authorList>
            <person name="Mitreva M."/>
        </authorList>
    </citation>
    <scope>NUCLEOTIDE SEQUENCE [LARGE SCALE GENOMIC DNA]</scope>
    <source>
        <strain evidence="10">Khon Kaen</strain>
    </source>
</reference>
<evidence type="ECO:0000256" key="5">
    <source>
        <dbReference type="ARBA" id="ARBA00023125"/>
    </source>
</evidence>
<keyword evidence="4" id="KW-0805">Transcription regulation</keyword>